<gene>
    <name evidence="8" type="ORF">BBK14_03895</name>
</gene>
<dbReference type="PANTHER" id="PTHR12918">
    <property type="entry name" value="CYSTEINE DIOXYGENASE"/>
    <property type="match status" value="1"/>
</dbReference>
<dbReference type="PANTHER" id="PTHR12918:SF1">
    <property type="entry name" value="CYSTEINE DIOXYGENASE TYPE 1"/>
    <property type="match status" value="1"/>
</dbReference>
<dbReference type="InterPro" id="IPR011051">
    <property type="entry name" value="RmlC_Cupin_sf"/>
</dbReference>
<evidence type="ECO:0000256" key="1">
    <source>
        <dbReference type="ARBA" id="ARBA00006622"/>
    </source>
</evidence>
<keyword evidence="5 6" id="KW-0408">Iron</keyword>
<keyword evidence="3 8" id="KW-0223">Dioxygenase</keyword>
<keyword evidence="2 6" id="KW-0479">Metal-binding</keyword>
<feature type="compositionally biased region" description="Basic and acidic residues" evidence="7">
    <location>
        <begin position="185"/>
        <end position="199"/>
    </location>
</feature>
<evidence type="ECO:0000256" key="3">
    <source>
        <dbReference type="ARBA" id="ARBA00022964"/>
    </source>
</evidence>
<evidence type="ECO:0000313" key="9">
    <source>
        <dbReference type="Proteomes" id="UP000179769"/>
    </source>
</evidence>
<dbReference type="Proteomes" id="UP000179769">
    <property type="component" value="Unassembled WGS sequence"/>
</dbReference>
<evidence type="ECO:0000256" key="2">
    <source>
        <dbReference type="ARBA" id="ARBA00022723"/>
    </source>
</evidence>
<protein>
    <submittedName>
        <fullName evidence="8">Cysteine dioxygenase</fullName>
    </submittedName>
</protein>
<dbReference type="OrthoDB" id="4217976at2"/>
<dbReference type="CDD" id="cd10548">
    <property type="entry name" value="cupin_CDO"/>
    <property type="match status" value="1"/>
</dbReference>
<dbReference type="EMBL" id="MAXA01000213">
    <property type="protein sequence ID" value="OHV28297.1"/>
    <property type="molecule type" value="Genomic_DNA"/>
</dbReference>
<dbReference type="InterPro" id="IPR010300">
    <property type="entry name" value="CDO_1"/>
</dbReference>
<comment type="caution">
    <text evidence="8">The sequence shown here is derived from an EMBL/GenBank/DDBJ whole genome shotgun (WGS) entry which is preliminary data.</text>
</comment>
<evidence type="ECO:0000313" key="8">
    <source>
        <dbReference type="EMBL" id="OHV28297.1"/>
    </source>
</evidence>
<feature type="binding site" evidence="6">
    <location>
        <position position="107"/>
    </location>
    <ligand>
        <name>Fe cation</name>
        <dbReference type="ChEBI" id="CHEBI:24875"/>
        <note>catalytic</note>
    </ligand>
</feature>
<sequence length="207" mass="22256">MPLIHPALLRPAVAATHEATSPGAAPPGAAPSGVAPLVPDRFLVDEPMTLGLADLRELVARLAGADLAWRPLVRHDPDSRWYTRLLLSGAVEVWLIGWYPGQRTEIHDHGGALGALAVAEGAVDEDECGADWQITRTHRHGAGALAVFQPDHVHRIVNRGHGLATTIHAYSPPELPLRYAPDLARRTEPPMPRESRESRGMAAVVPA</sequence>
<dbReference type="RefSeq" id="WP_071063706.1">
    <property type="nucleotide sequence ID" value="NZ_MAXA01000213.1"/>
</dbReference>
<keyword evidence="4" id="KW-0560">Oxidoreductase</keyword>
<accession>A0A1S1Q405</accession>
<dbReference type="Pfam" id="PF05995">
    <property type="entry name" value="CDO_I"/>
    <property type="match status" value="1"/>
</dbReference>
<dbReference type="AlphaFoldDB" id="A0A1S1Q405"/>
<evidence type="ECO:0000256" key="5">
    <source>
        <dbReference type="ARBA" id="ARBA00023004"/>
    </source>
</evidence>
<feature type="binding site" evidence="6">
    <location>
        <position position="154"/>
    </location>
    <ligand>
        <name>Fe cation</name>
        <dbReference type="ChEBI" id="CHEBI:24875"/>
        <note>catalytic</note>
    </ligand>
</feature>
<feature type="region of interest" description="Disordered" evidence="7">
    <location>
        <begin position="185"/>
        <end position="207"/>
    </location>
</feature>
<dbReference type="InterPro" id="IPR014710">
    <property type="entry name" value="RmlC-like_jellyroll"/>
</dbReference>
<evidence type="ECO:0000256" key="7">
    <source>
        <dbReference type="SAM" id="MobiDB-lite"/>
    </source>
</evidence>
<dbReference type="GO" id="GO:0016702">
    <property type="term" value="F:oxidoreductase activity, acting on single donors with incorporation of molecular oxygen, incorporation of two atoms of oxygen"/>
    <property type="evidence" value="ECO:0007669"/>
    <property type="project" value="InterPro"/>
</dbReference>
<feature type="binding site" evidence="6">
    <location>
        <position position="109"/>
    </location>
    <ligand>
        <name>Fe cation</name>
        <dbReference type="ChEBI" id="CHEBI:24875"/>
        <note>catalytic</note>
    </ligand>
</feature>
<keyword evidence="9" id="KW-1185">Reference proteome</keyword>
<comment type="similarity">
    <text evidence="1">Belongs to the cysteine dioxygenase family.</text>
</comment>
<evidence type="ECO:0000256" key="4">
    <source>
        <dbReference type="ARBA" id="ARBA00023002"/>
    </source>
</evidence>
<dbReference type="Gene3D" id="2.60.120.10">
    <property type="entry name" value="Jelly Rolls"/>
    <property type="match status" value="1"/>
</dbReference>
<organism evidence="8 9">
    <name type="scientific">Parafrankia soli</name>
    <dbReference type="NCBI Taxonomy" id="2599596"/>
    <lineage>
        <taxon>Bacteria</taxon>
        <taxon>Bacillati</taxon>
        <taxon>Actinomycetota</taxon>
        <taxon>Actinomycetes</taxon>
        <taxon>Frankiales</taxon>
        <taxon>Frankiaceae</taxon>
        <taxon>Parafrankia</taxon>
    </lineage>
</organism>
<reference evidence="9" key="1">
    <citation type="submission" date="2016-07" db="EMBL/GenBank/DDBJ databases">
        <title>Frankia sp. NRRL B-16219 Genome sequencing.</title>
        <authorList>
            <person name="Ghodhbane-Gtari F."/>
            <person name="Swanson E."/>
            <person name="Gueddou A."/>
            <person name="Louati M."/>
            <person name="Nouioui I."/>
            <person name="Hezbri K."/>
            <person name="Abebe-Akele F."/>
            <person name="Simpson S."/>
            <person name="Morris K."/>
            <person name="Thomas K."/>
            <person name="Gtari M."/>
            <person name="Tisa L.S."/>
        </authorList>
    </citation>
    <scope>NUCLEOTIDE SEQUENCE [LARGE SCALE GENOMIC DNA]</scope>
    <source>
        <strain evidence="9">NRRL B-16219</strain>
    </source>
</reference>
<name>A0A1S1Q405_9ACTN</name>
<dbReference type="SUPFAM" id="SSF51182">
    <property type="entry name" value="RmlC-like cupins"/>
    <property type="match status" value="1"/>
</dbReference>
<proteinExistence type="inferred from homology"/>
<evidence type="ECO:0000256" key="6">
    <source>
        <dbReference type="PIRSR" id="PIRSR610300-51"/>
    </source>
</evidence>
<dbReference type="GO" id="GO:0008198">
    <property type="term" value="F:ferrous iron binding"/>
    <property type="evidence" value="ECO:0007669"/>
    <property type="project" value="TreeGrafter"/>
</dbReference>